<dbReference type="Gene3D" id="2.10.25.10">
    <property type="entry name" value="Laminin"/>
    <property type="match status" value="1"/>
</dbReference>
<evidence type="ECO:0000256" key="1">
    <source>
        <dbReference type="ARBA" id="ARBA00022900"/>
    </source>
</evidence>
<keyword evidence="1" id="KW-0646">Protease inhibitor</keyword>
<keyword evidence="5" id="KW-1185">Reference proteome</keyword>
<dbReference type="CDD" id="cd19941">
    <property type="entry name" value="TIL"/>
    <property type="match status" value="1"/>
</dbReference>
<evidence type="ECO:0000313" key="3">
    <source>
        <dbReference type="EMBL" id="KAK5967461.1"/>
    </source>
</evidence>
<reference evidence="3 5" key="1">
    <citation type="submission" date="2019-10" db="EMBL/GenBank/DDBJ databases">
        <title>Assembly and Annotation for the nematode Trichostrongylus colubriformis.</title>
        <authorList>
            <person name="Martin J."/>
        </authorList>
    </citation>
    <scope>NUCLEOTIDE SEQUENCE [LARGE SCALE GENOMIC DNA]</scope>
    <source>
        <strain evidence="3">G859</strain>
        <tissue evidence="3">Whole worm</tissue>
    </source>
</reference>
<dbReference type="SUPFAM" id="SSF57567">
    <property type="entry name" value="Serine protease inhibitors"/>
    <property type="match status" value="1"/>
</dbReference>
<protein>
    <recommendedName>
        <fullName evidence="2">TIL domain-containing protein</fullName>
    </recommendedName>
</protein>
<gene>
    <name evidence="4" type="ORF">GCK32_021711</name>
    <name evidence="3" type="ORF">GCK32_022104</name>
</gene>
<accession>A0AAN8ESX5</accession>
<proteinExistence type="predicted"/>
<dbReference type="Proteomes" id="UP001331761">
    <property type="component" value="Unassembled WGS sequence"/>
</dbReference>
<keyword evidence="1" id="KW-0722">Serine protease inhibitor</keyword>
<comment type="caution">
    <text evidence="3">The sequence shown here is derived from an EMBL/GenBank/DDBJ whole genome shotgun (WGS) entry which is preliminary data.</text>
</comment>
<dbReference type="GO" id="GO:0004867">
    <property type="term" value="F:serine-type endopeptidase inhibitor activity"/>
    <property type="evidence" value="ECO:0007669"/>
    <property type="project" value="UniProtKB-KW"/>
</dbReference>
<feature type="non-terminal residue" evidence="3">
    <location>
        <position position="1"/>
    </location>
</feature>
<dbReference type="EMBL" id="WIXE01001773">
    <property type="protein sequence ID" value="KAK5985413.1"/>
    <property type="molecule type" value="Genomic_DNA"/>
</dbReference>
<evidence type="ECO:0000313" key="4">
    <source>
        <dbReference type="EMBL" id="KAK5985413.1"/>
    </source>
</evidence>
<feature type="domain" description="TIL" evidence="2">
    <location>
        <begin position="3"/>
        <end position="34"/>
    </location>
</feature>
<evidence type="ECO:0000313" key="5">
    <source>
        <dbReference type="Proteomes" id="UP001331761"/>
    </source>
</evidence>
<dbReference type="InterPro" id="IPR036084">
    <property type="entry name" value="Ser_inhib-like_sf"/>
</dbReference>
<dbReference type="Pfam" id="PF01826">
    <property type="entry name" value="TIL"/>
    <property type="match status" value="1"/>
</dbReference>
<dbReference type="AlphaFoldDB" id="A0AAN8ESX5"/>
<name>A0AAN8ESX5_TRICO</name>
<sequence>GPRPCPAICDPPACACREGFYRNANGRCVNEYSCPSGPTATFAISSNSYGDEPATGGR</sequence>
<evidence type="ECO:0000259" key="2">
    <source>
        <dbReference type="Pfam" id="PF01826"/>
    </source>
</evidence>
<dbReference type="InterPro" id="IPR002919">
    <property type="entry name" value="TIL_dom"/>
</dbReference>
<organism evidence="3 5">
    <name type="scientific">Trichostrongylus colubriformis</name>
    <name type="common">Black scour worm</name>
    <dbReference type="NCBI Taxonomy" id="6319"/>
    <lineage>
        <taxon>Eukaryota</taxon>
        <taxon>Metazoa</taxon>
        <taxon>Ecdysozoa</taxon>
        <taxon>Nematoda</taxon>
        <taxon>Chromadorea</taxon>
        <taxon>Rhabditida</taxon>
        <taxon>Rhabditina</taxon>
        <taxon>Rhabditomorpha</taxon>
        <taxon>Strongyloidea</taxon>
        <taxon>Trichostrongylidae</taxon>
        <taxon>Trichostrongylus</taxon>
    </lineage>
</organism>
<dbReference type="EMBL" id="WIXE01022444">
    <property type="protein sequence ID" value="KAK5967461.1"/>
    <property type="molecule type" value="Genomic_DNA"/>
</dbReference>